<dbReference type="AlphaFoldDB" id="A0AAV2CUC8"/>
<sequence>MSLLHPFLLPSAAAATFNQDIVMDPCLTELSLSGVQGVPEQCSCREIKLDFAAAPGAAFNNFLDKMADSSARFAEDEYNFGIDNYDDIEPIEGIGAGGVVAGGGEIPVDIEFGMGVIN</sequence>
<gene>
    <name evidence="2" type="ORF">LTRI10_LOCUS7405</name>
</gene>
<evidence type="ECO:0000313" key="2">
    <source>
        <dbReference type="EMBL" id="CAL1359940.1"/>
    </source>
</evidence>
<keyword evidence="1" id="KW-0732">Signal</keyword>
<dbReference type="EMBL" id="OZ034814">
    <property type="protein sequence ID" value="CAL1359940.1"/>
    <property type="molecule type" value="Genomic_DNA"/>
</dbReference>
<organism evidence="2 3">
    <name type="scientific">Linum trigynum</name>
    <dbReference type="NCBI Taxonomy" id="586398"/>
    <lineage>
        <taxon>Eukaryota</taxon>
        <taxon>Viridiplantae</taxon>
        <taxon>Streptophyta</taxon>
        <taxon>Embryophyta</taxon>
        <taxon>Tracheophyta</taxon>
        <taxon>Spermatophyta</taxon>
        <taxon>Magnoliopsida</taxon>
        <taxon>eudicotyledons</taxon>
        <taxon>Gunneridae</taxon>
        <taxon>Pentapetalae</taxon>
        <taxon>rosids</taxon>
        <taxon>fabids</taxon>
        <taxon>Malpighiales</taxon>
        <taxon>Linaceae</taxon>
        <taxon>Linum</taxon>
    </lineage>
</organism>
<keyword evidence="3" id="KW-1185">Reference proteome</keyword>
<feature type="chain" id="PRO_5043763310" evidence="1">
    <location>
        <begin position="16"/>
        <end position="118"/>
    </location>
</feature>
<feature type="signal peptide" evidence="1">
    <location>
        <begin position="1"/>
        <end position="15"/>
    </location>
</feature>
<dbReference type="Proteomes" id="UP001497516">
    <property type="component" value="Chromosome 10"/>
</dbReference>
<evidence type="ECO:0000313" key="3">
    <source>
        <dbReference type="Proteomes" id="UP001497516"/>
    </source>
</evidence>
<protein>
    <submittedName>
        <fullName evidence="2">Uncharacterized protein</fullName>
    </submittedName>
</protein>
<reference evidence="2 3" key="1">
    <citation type="submission" date="2024-04" db="EMBL/GenBank/DDBJ databases">
        <authorList>
            <person name="Fracassetti M."/>
        </authorList>
    </citation>
    <scope>NUCLEOTIDE SEQUENCE [LARGE SCALE GENOMIC DNA]</scope>
</reference>
<accession>A0AAV2CUC8</accession>
<evidence type="ECO:0000256" key="1">
    <source>
        <dbReference type="SAM" id="SignalP"/>
    </source>
</evidence>
<proteinExistence type="predicted"/>
<name>A0AAV2CUC8_9ROSI</name>